<proteinExistence type="predicted"/>
<feature type="transmembrane region" description="Helical" evidence="1">
    <location>
        <begin position="49"/>
        <end position="70"/>
    </location>
</feature>
<keyword evidence="1" id="KW-1133">Transmembrane helix</keyword>
<feature type="transmembrane region" description="Helical" evidence="1">
    <location>
        <begin position="199"/>
        <end position="220"/>
    </location>
</feature>
<evidence type="ECO:0000256" key="1">
    <source>
        <dbReference type="SAM" id="Phobius"/>
    </source>
</evidence>
<dbReference type="Proteomes" id="UP000295050">
    <property type="component" value="Unassembled WGS sequence"/>
</dbReference>
<sequence length="399" mass="42378">MDMTDREAAPQFSQPLRQVVLMLLAVALFAAGAYMAYPQVAPVFLANPYLNGVIVFVFVVGVAACFLQVVQLIASVRWIEEFTADLGGQAPSRAPRLLAPLAALLRKRGKRMQIGTASARSILDSVATRIEEARDITRYITSLLIFLGLLGTFYGLATTVPAVVETIRSLAPQEGEGGVQVFGRLMSGLEAQLGGMGTAFASSLLGLAGSLVVGLLELFAGHGQNRFYQELEEWLSSITRLSFSTGEGEGEAGAEAGLLAATLDQLADQMQGLHALFSKSDAERHALAQRVGALADAVETLGAAMEAQLGDSHAMTEALSRVAQGQERAAMAIEARMGDEGALADAEARMRLRSIDVQLLRILEEISAGRQETVTDLRGDLVDLGRVLARLAPPDGRGV</sequence>
<keyword evidence="1" id="KW-0472">Membrane</keyword>
<keyword evidence="1" id="KW-0812">Transmembrane</keyword>
<keyword evidence="3" id="KW-1185">Reference proteome</keyword>
<comment type="caution">
    <text evidence="2">The sequence shown here is derived from an EMBL/GenBank/DDBJ whole genome shotgun (WGS) entry which is preliminary data.</text>
</comment>
<dbReference type="EMBL" id="SLXU01000001">
    <property type="protein sequence ID" value="TCP63059.1"/>
    <property type="molecule type" value="Genomic_DNA"/>
</dbReference>
<protein>
    <recommendedName>
        <fullName evidence="4">MotA/TolQ/ExbB proton channel family protein</fullName>
    </recommendedName>
</protein>
<evidence type="ECO:0008006" key="4">
    <source>
        <dbReference type="Google" id="ProtNLM"/>
    </source>
</evidence>
<organism evidence="2 3">
    <name type="scientific">Rhodovulum bhavnagarense</name>
    <dbReference type="NCBI Taxonomy" id="992286"/>
    <lineage>
        <taxon>Bacteria</taxon>
        <taxon>Pseudomonadati</taxon>
        <taxon>Pseudomonadota</taxon>
        <taxon>Alphaproteobacteria</taxon>
        <taxon>Rhodobacterales</taxon>
        <taxon>Paracoccaceae</taxon>
        <taxon>Rhodovulum</taxon>
    </lineage>
</organism>
<reference evidence="2 3" key="1">
    <citation type="submission" date="2019-03" db="EMBL/GenBank/DDBJ databases">
        <title>Genomic Encyclopedia of Type Strains, Phase IV (KMG-IV): sequencing the most valuable type-strain genomes for metagenomic binning, comparative biology and taxonomic classification.</title>
        <authorList>
            <person name="Goeker M."/>
        </authorList>
    </citation>
    <scope>NUCLEOTIDE SEQUENCE [LARGE SCALE GENOMIC DNA]</scope>
    <source>
        <strain evidence="2 3">DSM 24766</strain>
    </source>
</reference>
<feature type="transmembrane region" description="Helical" evidence="1">
    <location>
        <begin position="20"/>
        <end position="37"/>
    </location>
</feature>
<accession>A0A4R2RKJ0</accession>
<dbReference type="AlphaFoldDB" id="A0A4R2RKJ0"/>
<feature type="transmembrane region" description="Helical" evidence="1">
    <location>
        <begin position="139"/>
        <end position="157"/>
    </location>
</feature>
<evidence type="ECO:0000313" key="2">
    <source>
        <dbReference type="EMBL" id="TCP63059.1"/>
    </source>
</evidence>
<evidence type="ECO:0000313" key="3">
    <source>
        <dbReference type="Proteomes" id="UP000295050"/>
    </source>
</evidence>
<dbReference type="RefSeq" id="WP_132950005.1">
    <property type="nucleotide sequence ID" value="NZ_SLXU01000001.1"/>
</dbReference>
<name>A0A4R2RKJ0_9RHOB</name>
<gene>
    <name evidence="2" type="ORF">EV663_101325</name>
</gene>
<dbReference type="OrthoDB" id="9794540at2"/>